<dbReference type="InterPro" id="IPR051045">
    <property type="entry name" value="TonB-dependent_transducer"/>
</dbReference>
<evidence type="ECO:0000313" key="12">
    <source>
        <dbReference type="EMBL" id="MFC3881630.1"/>
    </source>
</evidence>
<feature type="transmembrane region" description="Helical" evidence="10">
    <location>
        <begin position="38"/>
        <end position="57"/>
    </location>
</feature>
<dbReference type="InterPro" id="IPR003538">
    <property type="entry name" value="TonB"/>
</dbReference>
<feature type="transmembrane region" description="Helical" evidence="10">
    <location>
        <begin position="268"/>
        <end position="284"/>
    </location>
</feature>
<dbReference type="CDD" id="cd07341">
    <property type="entry name" value="M56_BlaR1_MecR1_like"/>
    <property type="match status" value="1"/>
</dbReference>
<dbReference type="PANTHER" id="PTHR33446:SF2">
    <property type="entry name" value="PROTEIN TONB"/>
    <property type="match status" value="1"/>
</dbReference>
<feature type="transmembrane region" description="Helical" evidence="10">
    <location>
        <begin position="94"/>
        <end position="119"/>
    </location>
</feature>
<dbReference type="Gene3D" id="3.30.1150.10">
    <property type="match status" value="1"/>
</dbReference>
<evidence type="ECO:0000256" key="10">
    <source>
        <dbReference type="SAM" id="Phobius"/>
    </source>
</evidence>
<proteinExistence type="inferred from homology"/>
<protein>
    <submittedName>
        <fullName evidence="12">TonB family protein</fullName>
    </submittedName>
</protein>
<keyword evidence="6 10" id="KW-0812">Transmembrane</keyword>
<evidence type="ECO:0000256" key="3">
    <source>
        <dbReference type="ARBA" id="ARBA00022448"/>
    </source>
</evidence>
<dbReference type="SUPFAM" id="SSF74653">
    <property type="entry name" value="TolA/TonB C-terminal domain"/>
    <property type="match status" value="1"/>
</dbReference>
<sequence>MMQVFNYLFELSLCLMISWGFYKLVLEQLTFFDLNRSYLIGSLLASLLIPLLSFEYFTQDPLLNGVMLPSVWVGGEVSEIPAAGFIFNLTWQEILLSAYVLGVVFMMIQVIAGLTRSFILISKSKQIKSNGLTFAIHEDFKPASFFHFVLLPEYLPSDPDQQQIVIHESIHVSKKHTYDLLLIQLTKILLWFNPIIYLFEKSLREIHEFQADQGVTQSYSSFDYSRLLVRLISGQKSFECIHYFSQFQTKKRIIMMNKAKSNPFKKNRFLFFFPLIALLVVALACENQSTKEESNVIMENPDNETMPDQGELYKNLPITEMPVDDVFDVVEEQPVPPGGMREWFGYLMSNLKYPEEAREKGIEGKVVLSFVVTEDGSLSDVKVLEGIGYGCDEEAIRVVKSSGDWKPGKQKGKPVKVRMTLPINYDLGDVKGVASLRLFKHRFAGFNLTDQGIRPVQNEVRVGNGC</sequence>
<dbReference type="InterPro" id="IPR006260">
    <property type="entry name" value="TonB/TolA_C"/>
</dbReference>
<dbReference type="Proteomes" id="UP001595805">
    <property type="component" value="Unassembled WGS sequence"/>
</dbReference>
<keyword evidence="4" id="KW-1003">Cell membrane</keyword>
<evidence type="ECO:0000259" key="11">
    <source>
        <dbReference type="PROSITE" id="PS52015"/>
    </source>
</evidence>
<evidence type="ECO:0000256" key="6">
    <source>
        <dbReference type="ARBA" id="ARBA00022692"/>
    </source>
</evidence>
<dbReference type="EMBL" id="JBHRZS010000007">
    <property type="protein sequence ID" value="MFC3881630.1"/>
    <property type="molecule type" value="Genomic_DNA"/>
</dbReference>
<evidence type="ECO:0000313" key="13">
    <source>
        <dbReference type="Proteomes" id="UP001595805"/>
    </source>
</evidence>
<dbReference type="InterPro" id="IPR037682">
    <property type="entry name" value="TonB_C"/>
</dbReference>
<keyword evidence="13" id="KW-1185">Reference proteome</keyword>
<dbReference type="NCBIfam" id="TIGR01352">
    <property type="entry name" value="tonB_Cterm"/>
    <property type="match status" value="1"/>
</dbReference>
<keyword evidence="8 10" id="KW-1133">Transmembrane helix</keyword>
<dbReference type="RefSeq" id="WP_377906978.1">
    <property type="nucleotide sequence ID" value="NZ_JBHRZS010000007.1"/>
</dbReference>
<accession>A0ABV8AVH8</accession>
<keyword evidence="5" id="KW-0997">Cell inner membrane</keyword>
<dbReference type="PANTHER" id="PTHR33446">
    <property type="entry name" value="PROTEIN TONB-RELATED"/>
    <property type="match status" value="1"/>
</dbReference>
<evidence type="ECO:0000256" key="7">
    <source>
        <dbReference type="ARBA" id="ARBA00022927"/>
    </source>
</evidence>
<keyword evidence="9 10" id="KW-0472">Membrane</keyword>
<reference evidence="13" key="1">
    <citation type="journal article" date="2019" name="Int. J. Syst. Evol. Microbiol.">
        <title>The Global Catalogue of Microorganisms (GCM) 10K type strain sequencing project: providing services to taxonomists for standard genome sequencing and annotation.</title>
        <authorList>
            <consortium name="The Broad Institute Genomics Platform"/>
            <consortium name="The Broad Institute Genome Sequencing Center for Infectious Disease"/>
            <person name="Wu L."/>
            <person name="Ma J."/>
        </authorList>
    </citation>
    <scope>NUCLEOTIDE SEQUENCE [LARGE SCALE GENOMIC DNA]</scope>
    <source>
        <strain evidence="13">CCUG 60523</strain>
    </source>
</reference>
<feature type="transmembrane region" description="Helical" evidence="10">
    <location>
        <begin position="6"/>
        <end position="26"/>
    </location>
</feature>
<feature type="domain" description="TonB C-terminal" evidence="11">
    <location>
        <begin position="338"/>
        <end position="434"/>
    </location>
</feature>
<organism evidence="12 13">
    <name type="scientific">Algoriphagus namhaensis</name>
    <dbReference type="NCBI Taxonomy" id="915353"/>
    <lineage>
        <taxon>Bacteria</taxon>
        <taxon>Pseudomonadati</taxon>
        <taxon>Bacteroidota</taxon>
        <taxon>Cytophagia</taxon>
        <taxon>Cytophagales</taxon>
        <taxon>Cyclobacteriaceae</taxon>
        <taxon>Algoriphagus</taxon>
    </lineage>
</organism>
<evidence type="ECO:0000256" key="8">
    <source>
        <dbReference type="ARBA" id="ARBA00022989"/>
    </source>
</evidence>
<dbReference type="PROSITE" id="PS52015">
    <property type="entry name" value="TONB_CTD"/>
    <property type="match status" value="1"/>
</dbReference>
<dbReference type="Pfam" id="PF03544">
    <property type="entry name" value="TonB_C"/>
    <property type="match status" value="1"/>
</dbReference>
<keyword evidence="3" id="KW-0813">Transport</keyword>
<evidence type="ECO:0000256" key="2">
    <source>
        <dbReference type="ARBA" id="ARBA00006555"/>
    </source>
</evidence>
<evidence type="ECO:0000256" key="4">
    <source>
        <dbReference type="ARBA" id="ARBA00022475"/>
    </source>
</evidence>
<gene>
    <name evidence="12" type="ORF">ACFOSV_15655</name>
</gene>
<dbReference type="PRINTS" id="PR01374">
    <property type="entry name" value="TONBPROTEIN"/>
</dbReference>
<name>A0ABV8AVH8_9BACT</name>
<comment type="subcellular location">
    <subcellularLocation>
        <location evidence="1">Cell inner membrane</location>
        <topology evidence="1">Single-pass membrane protein</topology>
        <orientation evidence="1">Periplasmic side</orientation>
    </subcellularLocation>
</comment>
<dbReference type="Pfam" id="PF05569">
    <property type="entry name" value="Peptidase_M56"/>
    <property type="match status" value="1"/>
</dbReference>
<comment type="similarity">
    <text evidence="2">Belongs to the TonB family.</text>
</comment>
<comment type="caution">
    <text evidence="12">The sequence shown here is derived from an EMBL/GenBank/DDBJ whole genome shotgun (WGS) entry which is preliminary data.</text>
</comment>
<dbReference type="InterPro" id="IPR008756">
    <property type="entry name" value="Peptidase_M56"/>
</dbReference>
<keyword evidence="7" id="KW-0653">Protein transport</keyword>
<evidence type="ECO:0000256" key="5">
    <source>
        <dbReference type="ARBA" id="ARBA00022519"/>
    </source>
</evidence>
<evidence type="ECO:0000256" key="1">
    <source>
        <dbReference type="ARBA" id="ARBA00004383"/>
    </source>
</evidence>
<evidence type="ECO:0000256" key="9">
    <source>
        <dbReference type="ARBA" id="ARBA00023136"/>
    </source>
</evidence>